<sequence>MVQDLGQTDRRIMFYNFKILGKNLDIWLHALSCDDDVRFLSKFIDNDVGTSTLTQNVVKRLFLEMFPHEEPQGCDEISRFTEVPLQETRELEEIYDVFGSINLSFAKNVTQEDVVDDSLRVEDHQLNDMVVDDTKRLRTYSAEEDSKCESEDDVFLDEDDNIDEDDSMFEENDLDVIDNEEFDSDSDGPSNESASHSKGSTTRSRACVDGQDDADKDKGNGIIDGKKRVSLGGETDIVPLSYHIVDDLFIQFGREEFCLVTGLRFGVEYSADYNNDDDPIPFRRRVFSSAKDGIFQFVLLGLEDRRSVPDWILRLANDRDGWDKYPWDLDIGVVPALSKSSCLAFQEKKIRRMLHGFFHGRLPTERLTPDENEAASVWWVSSRAYFDGRISDAAQTPRHVNRQNLSEFPSKFYGEFEEQKRAGFPHAGPSSILTQANSSFFEGAHATPSYGHNMATPNWQTPMSSYPGTSNWQTQMPSRSATPNWQTPIPSHPHDAGLFNPNVLNRERREVRPNMYRRTLYMDLPPTTFLSKKHGDKTKNKGKNANVSPLNLRDTFADDNVG</sequence>
<evidence type="ECO:0000313" key="2">
    <source>
        <dbReference type="EMBL" id="GJT70677.1"/>
    </source>
</evidence>
<feature type="region of interest" description="Disordered" evidence="1">
    <location>
        <begin position="179"/>
        <end position="225"/>
    </location>
</feature>
<dbReference type="Proteomes" id="UP001151760">
    <property type="component" value="Unassembled WGS sequence"/>
</dbReference>
<keyword evidence="3" id="KW-1185">Reference proteome</keyword>
<feature type="compositionally biased region" description="Polar residues" evidence="1">
    <location>
        <begin position="187"/>
        <end position="204"/>
    </location>
</feature>
<dbReference type="EMBL" id="BQNB010018099">
    <property type="protein sequence ID" value="GJT70677.1"/>
    <property type="molecule type" value="Genomic_DNA"/>
</dbReference>
<organism evidence="2 3">
    <name type="scientific">Tanacetum coccineum</name>
    <dbReference type="NCBI Taxonomy" id="301880"/>
    <lineage>
        <taxon>Eukaryota</taxon>
        <taxon>Viridiplantae</taxon>
        <taxon>Streptophyta</taxon>
        <taxon>Embryophyta</taxon>
        <taxon>Tracheophyta</taxon>
        <taxon>Spermatophyta</taxon>
        <taxon>Magnoliopsida</taxon>
        <taxon>eudicotyledons</taxon>
        <taxon>Gunneridae</taxon>
        <taxon>Pentapetalae</taxon>
        <taxon>asterids</taxon>
        <taxon>campanulids</taxon>
        <taxon>Asterales</taxon>
        <taxon>Asteraceae</taxon>
        <taxon>Asteroideae</taxon>
        <taxon>Anthemideae</taxon>
        <taxon>Anthemidinae</taxon>
        <taxon>Tanacetum</taxon>
    </lineage>
</organism>
<comment type="caution">
    <text evidence="2">The sequence shown here is derived from an EMBL/GenBank/DDBJ whole genome shotgun (WGS) entry which is preliminary data.</text>
</comment>
<accession>A0ABQ5G6Q6</accession>
<feature type="compositionally biased region" description="Basic and acidic residues" evidence="1">
    <location>
        <begin position="213"/>
        <end position="225"/>
    </location>
</feature>
<feature type="region of interest" description="Disordered" evidence="1">
    <location>
        <begin position="527"/>
        <end position="562"/>
    </location>
</feature>
<feature type="compositionally biased region" description="Acidic residues" evidence="1">
    <location>
        <begin position="150"/>
        <end position="166"/>
    </location>
</feature>
<evidence type="ECO:0000313" key="3">
    <source>
        <dbReference type="Proteomes" id="UP001151760"/>
    </source>
</evidence>
<protein>
    <submittedName>
        <fullName evidence="2">Uncharacterized protein</fullName>
    </submittedName>
</protein>
<feature type="compositionally biased region" description="Basic residues" evidence="1">
    <location>
        <begin position="531"/>
        <end position="542"/>
    </location>
</feature>
<name>A0ABQ5G6Q6_9ASTR</name>
<reference evidence="2" key="2">
    <citation type="submission" date="2022-01" db="EMBL/GenBank/DDBJ databases">
        <authorList>
            <person name="Yamashiro T."/>
            <person name="Shiraishi A."/>
            <person name="Satake H."/>
            <person name="Nakayama K."/>
        </authorList>
    </citation>
    <scope>NUCLEOTIDE SEQUENCE</scope>
</reference>
<reference evidence="2" key="1">
    <citation type="journal article" date="2022" name="Int. J. Mol. Sci.">
        <title>Draft Genome of Tanacetum Coccineum: Genomic Comparison of Closely Related Tanacetum-Family Plants.</title>
        <authorList>
            <person name="Yamashiro T."/>
            <person name="Shiraishi A."/>
            <person name="Nakayama K."/>
            <person name="Satake H."/>
        </authorList>
    </citation>
    <scope>NUCLEOTIDE SEQUENCE</scope>
</reference>
<proteinExistence type="predicted"/>
<gene>
    <name evidence="2" type="ORF">Tco_1029963</name>
</gene>
<evidence type="ECO:0000256" key="1">
    <source>
        <dbReference type="SAM" id="MobiDB-lite"/>
    </source>
</evidence>
<feature type="region of interest" description="Disordered" evidence="1">
    <location>
        <begin position="140"/>
        <end position="166"/>
    </location>
</feature>